<dbReference type="InterPro" id="IPR013763">
    <property type="entry name" value="Cyclin-like_dom"/>
</dbReference>
<evidence type="ECO:0000313" key="6">
    <source>
        <dbReference type="Proteomes" id="UP000076632"/>
    </source>
</evidence>
<dbReference type="GO" id="GO:0006357">
    <property type="term" value="P:regulation of transcription by RNA polymerase II"/>
    <property type="evidence" value="ECO:0007669"/>
    <property type="project" value="InterPro"/>
</dbReference>
<gene>
    <name evidence="5" type="ORF">L228DRAFT_285973</name>
</gene>
<evidence type="ECO:0000256" key="1">
    <source>
        <dbReference type="ARBA" id="ARBA00008638"/>
    </source>
</evidence>
<comment type="similarity">
    <text evidence="1">Belongs to the cyclin family. Cyclin C subfamily.</text>
</comment>
<dbReference type="OMA" id="KSIMACA"/>
<proteinExistence type="inferred from homology"/>
<keyword evidence="6" id="KW-1185">Reference proteome</keyword>
<feature type="compositionally biased region" description="Low complexity" evidence="3">
    <location>
        <begin position="50"/>
        <end position="71"/>
    </location>
</feature>
<sequence length="438" mass="47776">MTEDEAYRTSTQYRLWSFTPEALASLRSTTNALAADRVRIAIKRTREAKALSTDTGSGSTSETETAATAAAKQQNGRGESNGTATPSFNKEADQEIECLTVEEEQKLIGFYCVRAMELSDFCNFPTNVKATAVQFLKRFYLSNSPMTYHPKSIMPSAVFLATKTENHYTSLRSFSSKLGSKVTPDDVIAPEYLVTQGLRFTFDVRHPLRGLEGGFMELLALAEGKGVPLAGRGERRSPQELQAEMQRQVGAENAAGLTVRIRTAHGKAKEILKTAAVLTDAYFLYTPSQIWLATLLRVDEPLAMYYIDTKFPLAITASSGSGVQGGGGGDDGTSMTMNAVVAELKAKLVTTLRACATLLASTTATVSPSKEEFAELKRIDKKLYACRNPEKIDIAGLSRGPKREGASSEEEQAAKKRKFEREKADQEAADVFGPELKK</sequence>
<feature type="region of interest" description="Disordered" evidence="3">
    <location>
        <begin position="49"/>
        <end position="89"/>
    </location>
</feature>
<evidence type="ECO:0000313" key="5">
    <source>
        <dbReference type="EMBL" id="KZF19105.1"/>
    </source>
</evidence>
<organism evidence="5 6">
    <name type="scientific">Xylona heveae (strain CBS 132557 / TC161)</name>
    <dbReference type="NCBI Taxonomy" id="1328760"/>
    <lineage>
        <taxon>Eukaryota</taxon>
        <taxon>Fungi</taxon>
        <taxon>Dikarya</taxon>
        <taxon>Ascomycota</taxon>
        <taxon>Pezizomycotina</taxon>
        <taxon>Xylonomycetes</taxon>
        <taxon>Xylonales</taxon>
        <taxon>Xylonaceae</taxon>
        <taxon>Xylona</taxon>
    </lineage>
</organism>
<dbReference type="CDD" id="cd20525">
    <property type="entry name" value="CYCLIN_CCNH_rpt2"/>
    <property type="match status" value="1"/>
</dbReference>
<keyword evidence="2" id="KW-0195">Cyclin</keyword>
<dbReference type="SMART" id="SM00385">
    <property type="entry name" value="CYCLIN"/>
    <property type="match status" value="1"/>
</dbReference>
<dbReference type="GO" id="GO:0016538">
    <property type="term" value="F:cyclin-dependent protein serine/threonine kinase regulator activity"/>
    <property type="evidence" value="ECO:0007669"/>
    <property type="project" value="InterPro"/>
</dbReference>
<dbReference type="FunCoup" id="A0A164ZHC8">
    <property type="interactions" value="908"/>
</dbReference>
<dbReference type="InParanoid" id="A0A164ZHC8"/>
<feature type="domain" description="Cyclin-like" evidence="4">
    <location>
        <begin position="113"/>
        <end position="196"/>
    </location>
</feature>
<dbReference type="STRING" id="1328760.A0A164ZHC8"/>
<dbReference type="SUPFAM" id="SSF47954">
    <property type="entry name" value="Cyclin-like"/>
    <property type="match status" value="2"/>
</dbReference>
<dbReference type="OrthoDB" id="340962at2759"/>
<reference evidence="5 6" key="1">
    <citation type="journal article" date="2016" name="Fungal Biol.">
        <title>The genome of Xylona heveae provides a window into fungal endophytism.</title>
        <authorList>
            <person name="Gazis R."/>
            <person name="Kuo A."/>
            <person name="Riley R."/>
            <person name="LaButti K."/>
            <person name="Lipzen A."/>
            <person name="Lin J."/>
            <person name="Amirebrahimi M."/>
            <person name="Hesse C.N."/>
            <person name="Spatafora J.W."/>
            <person name="Henrissat B."/>
            <person name="Hainaut M."/>
            <person name="Grigoriev I.V."/>
            <person name="Hibbett D.S."/>
        </authorList>
    </citation>
    <scope>NUCLEOTIDE SEQUENCE [LARGE SCALE GENOMIC DNA]</scope>
    <source>
        <strain evidence="5 6">TC161</strain>
    </source>
</reference>
<dbReference type="Proteomes" id="UP000076632">
    <property type="component" value="Unassembled WGS sequence"/>
</dbReference>
<dbReference type="CDD" id="cd20524">
    <property type="entry name" value="CYCLIN_CCNH_rpt1"/>
    <property type="match status" value="1"/>
</dbReference>
<dbReference type="EMBL" id="KV407467">
    <property type="protein sequence ID" value="KZF19105.1"/>
    <property type="molecule type" value="Genomic_DNA"/>
</dbReference>
<dbReference type="Pfam" id="PF16899">
    <property type="entry name" value="Cyclin_C_2"/>
    <property type="match status" value="1"/>
</dbReference>
<dbReference type="PANTHER" id="PTHR10026">
    <property type="entry name" value="CYCLIN"/>
    <property type="match status" value="1"/>
</dbReference>
<accession>A0A164ZHC8</accession>
<evidence type="ECO:0000259" key="4">
    <source>
        <dbReference type="SMART" id="SM00385"/>
    </source>
</evidence>
<feature type="region of interest" description="Disordered" evidence="3">
    <location>
        <begin position="395"/>
        <end position="438"/>
    </location>
</feature>
<protein>
    <submittedName>
        <fullName evidence="5">Cyclin-like protein</fullName>
    </submittedName>
</protein>
<dbReference type="InterPro" id="IPR036915">
    <property type="entry name" value="Cyclin-like_sf"/>
</dbReference>
<dbReference type="RefSeq" id="XP_018184660.1">
    <property type="nucleotide sequence ID" value="XM_018336399.1"/>
</dbReference>
<dbReference type="AlphaFoldDB" id="A0A164ZHC8"/>
<evidence type="ECO:0000256" key="3">
    <source>
        <dbReference type="SAM" id="MobiDB-lite"/>
    </source>
</evidence>
<feature type="compositionally biased region" description="Polar residues" evidence="3">
    <location>
        <begin position="72"/>
        <end position="88"/>
    </location>
</feature>
<dbReference type="GeneID" id="28901536"/>
<dbReference type="InterPro" id="IPR031658">
    <property type="entry name" value="Cyclin_C_2"/>
</dbReference>
<evidence type="ECO:0000256" key="2">
    <source>
        <dbReference type="ARBA" id="ARBA00023127"/>
    </source>
</evidence>
<dbReference type="Gene3D" id="1.10.472.10">
    <property type="entry name" value="Cyclin-like"/>
    <property type="match status" value="2"/>
</dbReference>
<dbReference type="InterPro" id="IPR043198">
    <property type="entry name" value="Cyclin/Ssn8"/>
</dbReference>
<name>A0A164ZHC8_XYLHT</name>